<dbReference type="Pfam" id="PF00881">
    <property type="entry name" value="Nitroreductase"/>
    <property type="match status" value="1"/>
</dbReference>
<reference evidence="2" key="2">
    <citation type="journal article" date="2021" name="J Anim Sci Technol">
        <title>Complete genome sequence of Paenibacillus konkukensis sp. nov. SK3146 as a potential probiotic strain.</title>
        <authorList>
            <person name="Jung H.I."/>
            <person name="Park S."/>
            <person name="Niu K.M."/>
            <person name="Lee S.W."/>
            <person name="Kothari D."/>
            <person name="Yi K.J."/>
            <person name="Kim S.K."/>
        </authorList>
    </citation>
    <scope>NUCLEOTIDE SEQUENCE</scope>
    <source>
        <strain evidence="2">SK3146</strain>
    </source>
</reference>
<protein>
    <submittedName>
        <fullName evidence="2">Nitroreductase family protein</fullName>
    </submittedName>
</protein>
<dbReference type="EMBL" id="CP027059">
    <property type="protein sequence ID" value="UQZ81253.1"/>
    <property type="molecule type" value="Genomic_DNA"/>
</dbReference>
<dbReference type="InterPro" id="IPR000415">
    <property type="entry name" value="Nitroreductase-like"/>
</dbReference>
<reference evidence="2" key="1">
    <citation type="submission" date="2018-02" db="EMBL/GenBank/DDBJ databases">
        <authorList>
            <person name="Kim S.-K."/>
            <person name="Jung H.-I."/>
            <person name="Lee S.-W."/>
        </authorList>
    </citation>
    <scope>NUCLEOTIDE SEQUENCE</scope>
    <source>
        <strain evidence="2">SK3146</strain>
    </source>
</reference>
<keyword evidence="3" id="KW-1185">Reference proteome</keyword>
<feature type="domain" description="Nitroreductase" evidence="1">
    <location>
        <begin position="7"/>
        <end position="74"/>
    </location>
</feature>
<gene>
    <name evidence="2" type="ORF">SK3146_00409</name>
</gene>
<dbReference type="RefSeq" id="WP_249863498.1">
    <property type="nucleotide sequence ID" value="NZ_CP027059.1"/>
</dbReference>
<dbReference type="Gene3D" id="3.40.109.10">
    <property type="entry name" value="NADH Oxidase"/>
    <property type="match status" value="1"/>
</dbReference>
<proteinExistence type="predicted"/>
<evidence type="ECO:0000259" key="1">
    <source>
        <dbReference type="Pfam" id="PF00881"/>
    </source>
</evidence>
<evidence type="ECO:0000313" key="3">
    <source>
        <dbReference type="Proteomes" id="UP001057134"/>
    </source>
</evidence>
<sequence>MELIHAIRERPTVHRFNDTPIPRQSLIEIANDAVWAPNHGMREPRRFVEIVKETSEPMYRLVAEWYEKNKAEAEADSFV</sequence>
<organism evidence="2 3">
    <name type="scientific">Paenibacillus konkukensis</name>
    <dbReference type="NCBI Taxonomy" id="2020716"/>
    <lineage>
        <taxon>Bacteria</taxon>
        <taxon>Bacillati</taxon>
        <taxon>Bacillota</taxon>
        <taxon>Bacilli</taxon>
        <taxon>Bacillales</taxon>
        <taxon>Paenibacillaceae</taxon>
        <taxon>Paenibacillus</taxon>
    </lineage>
</organism>
<evidence type="ECO:0000313" key="2">
    <source>
        <dbReference type="EMBL" id="UQZ81253.1"/>
    </source>
</evidence>
<name>A0ABY4RIA8_9BACL</name>
<dbReference type="InterPro" id="IPR029479">
    <property type="entry name" value="Nitroreductase"/>
</dbReference>
<accession>A0ABY4RIA8</accession>
<dbReference type="SUPFAM" id="SSF55469">
    <property type="entry name" value="FMN-dependent nitroreductase-like"/>
    <property type="match status" value="1"/>
</dbReference>
<dbReference type="Proteomes" id="UP001057134">
    <property type="component" value="Chromosome"/>
</dbReference>